<dbReference type="EMBL" id="NAAC01000015">
    <property type="protein sequence ID" value="RDJ11258.1"/>
    <property type="molecule type" value="Genomic_DNA"/>
</dbReference>
<dbReference type="Proteomes" id="UP000254939">
    <property type="component" value="Unassembled WGS sequence"/>
</dbReference>
<protein>
    <submittedName>
        <fullName evidence="1">Uncharacterized protein</fullName>
    </submittedName>
</protein>
<organism evidence="1 2">
    <name type="scientific">Rhizobium grahamii</name>
    <dbReference type="NCBI Taxonomy" id="1120045"/>
    <lineage>
        <taxon>Bacteria</taxon>
        <taxon>Pseudomonadati</taxon>
        <taxon>Pseudomonadota</taxon>
        <taxon>Alphaproteobacteria</taxon>
        <taxon>Hyphomicrobiales</taxon>
        <taxon>Rhizobiaceae</taxon>
        <taxon>Rhizobium/Agrobacterium group</taxon>
        <taxon>Rhizobium</taxon>
    </lineage>
</organism>
<dbReference type="RefSeq" id="WP_114713267.1">
    <property type="nucleotide sequence ID" value="NZ_KZ857259.1"/>
</dbReference>
<evidence type="ECO:0000313" key="1">
    <source>
        <dbReference type="EMBL" id="RDJ11258.1"/>
    </source>
</evidence>
<evidence type="ECO:0000313" key="2">
    <source>
        <dbReference type="Proteomes" id="UP000254939"/>
    </source>
</evidence>
<accession>A0A370KPK2</accession>
<gene>
    <name evidence="1" type="ORF">B5K06_13250</name>
</gene>
<proteinExistence type="predicted"/>
<dbReference type="AlphaFoldDB" id="A0A370KPK2"/>
<name>A0A370KPK2_9HYPH</name>
<comment type="caution">
    <text evidence="1">The sequence shown here is derived from an EMBL/GenBank/DDBJ whole genome shotgun (WGS) entry which is preliminary data.</text>
</comment>
<dbReference type="OrthoDB" id="8397804at2"/>
<reference evidence="1 2" key="1">
    <citation type="submission" date="2017-03" db="EMBL/GenBank/DDBJ databases">
        <title>Genome analysis of Rhizobial strains effectives or ineffectives for nitrogen fixation isolated from bean seeds.</title>
        <authorList>
            <person name="Peralta H."/>
            <person name="Aguilar-Vera A."/>
            <person name="Mora Y."/>
            <person name="Vargas-Lagunas C."/>
            <person name="Girard L."/>
            <person name="Mora J."/>
        </authorList>
    </citation>
    <scope>NUCLEOTIDE SEQUENCE [LARGE SCALE GENOMIC DNA]</scope>
    <source>
        <strain evidence="1 2">CCGM3</strain>
    </source>
</reference>
<sequence>MLKAIAAALASLWRGALNVISWGEQLLRWPFSIIFGNSSSGLPNPDYKPDVSSAELLDEFEEARARQAAVHDFDRDGVSAVIKYTKAPAHSRPTIDLGGLGADVRTTLLTMDDRELLALSQAGIGAIRRFVEGKEHGVHGVPIVGTTKQIHVQAPKRMSEAERILWRVRSRTLKTESGQEFSLSR</sequence>